<evidence type="ECO:0000313" key="5">
    <source>
        <dbReference type="EMBL" id="TDW66142.1"/>
    </source>
</evidence>
<comment type="caution">
    <text evidence="5">The sequence shown here is derived from an EMBL/GenBank/DDBJ whole genome shotgun (WGS) entry which is preliminary data.</text>
</comment>
<organism evidence="5 6">
    <name type="scientific">Kribbella pratensis</name>
    <dbReference type="NCBI Taxonomy" id="2512112"/>
    <lineage>
        <taxon>Bacteria</taxon>
        <taxon>Bacillati</taxon>
        <taxon>Actinomycetota</taxon>
        <taxon>Actinomycetes</taxon>
        <taxon>Propionibacteriales</taxon>
        <taxon>Kribbellaceae</taxon>
        <taxon>Kribbella</taxon>
    </lineage>
</organism>
<protein>
    <submittedName>
        <fullName evidence="5">Plastocyanin</fullName>
    </submittedName>
</protein>
<dbReference type="InterPro" id="IPR052721">
    <property type="entry name" value="ET_Amicyanin"/>
</dbReference>
<dbReference type="GO" id="GO:0009055">
    <property type="term" value="F:electron transfer activity"/>
    <property type="evidence" value="ECO:0007669"/>
    <property type="project" value="InterPro"/>
</dbReference>
<dbReference type="Gene3D" id="2.60.40.420">
    <property type="entry name" value="Cupredoxins - blue copper proteins"/>
    <property type="match status" value="1"/>
</dbReference>
<dbReference type="PANTHER" id="PTHR36507:SF1">
    <property type="entry name" value="BLL1555 PROTEIN"/>
    <property type="match status" value="1"/>
</dbReference>
<gene>
    <name evidence="5" type="ORF">EV653_6159</name>
</gene>
<keyword evidence="6" id="KW-1185">Reference proteome</keyword>
<dbReference type="PANTHER" id="PTHR36507">
    <property type="entry name" value="BLL1555 PROTEIN"/>
    <property type="match status" value="1"/>
</dbReference>
<evidence type="ECO:0000259" key="4">
    <source>
        <dbReference type="Pfam" id="PF00127"/>
    </source>
</evidence>
<keyword evidence="1" id="KW-0479">Metal-binding</keyword>
<dbReference type="SUPFAM" id="SSF49503">
    <property type="entry name" value="Cupredoxins"/>
    <property type="match status" value="1"/>
</dbReference>
<dbReference type="EMBL" id="SODP01000003">
    <property type="protein sequence ID" value="TDW66142.1"/>
    <property type="molecule type" value="Genomic_DNA"/>
</dbReference>
<dbReference type="InterPro" id="IPR000923">
    <property type="entry name" value="BlueCu_1"/>
</dbReference>
<feature type="region of interest" description="Disordered" evidence="3">
    <location>
        <begin position="37"/>
        <end position="58"/>
    </location>
</feature>
<accession>A0A4R8BWF4</accession>
<reference evidence="5 6" key="1">
    <citation type="submission" date="2019-03" db="EMBL/GenBank/DDBJ databases">
        <title>Genomic Encyclopedia of Type Strains, Phase III (KMG-III): the genomes of soil and plant-associated and newly described type strains.</title>
        <authorList>
            <person name="Whitman W."/>
        </authorList>
    </citation>
    <scope>NUCLEOTIDE SEQUENCE [LARGE SCALE GENOMIC DNA]</scope>
    <source>
        <strain evidence="5 6">VKM Ac-2573</strain>
    </source>
</reference>
<dbReference type="AlphaFoldDB" id="A0A4R8BWF4"/>
<dbReference type="InterPro" id="IPR008972">
    <property type="entry name" value="Cupredoxin"/>
</dbReference>
<dbReference type="GO" id="GO:0005507">
    <property type="term" value="F:copper ion binding"/>
    <property type="evidence" value="ECO:0007669"/>
    <property type="project" value="InterPro"/>
</dbReference>
<proteinExistence type="predicted"/>
<dbReference type="Proteomes" id="UP000295146">
    <property type="component" value="Unassembled WGS sequence"/>
</dbReference>
<evidence type="ECO:0000256" key="2">
    <source>
        <dbReference type="ARBA" id="ARBA00023008"/>
    </source>
</evidence>
<feature type="domain" description="Blue (type 1) copper" evidence="4">
    <location>
        <begin position="65"/>
        <end position="142"/>
    </location>
</feature>
<evidence type="ECO:0000256" key="1">
    <source>
        <dbReference type="ARBA" id="ARBA00022723"/>
    </source>
</evidence>
<dbReference type="PROSITE" id="PS51257">
    <property type="entry name" value="PROKAR_LIPOPROTEIN"/>
    <property type="match status" value="1"/>
</dbReference>
<evidence type="ECO:0000313" key="6">
    <source>
        <dbReference type="Proteomes" id="UP000295146"/>
    </source>
</evidence>
<dbReference type="Pfam" id="PF00127">
    <property type="entry name" value="Copper-bind"/>
    <property type="match status" value="1"/>
</dbReference>
<evidence type="ECO:0000256" key="3">
    <source>
        <dbReference type="SAM" id="MobiDB-lite"/>
    </source>
</evidence>
<keyword evidence="2" id="KW-0186">Copper</keyword>
<sequence>MLMRRAEKSSGGSGRWVVVLAVVIGLLGLMSGCGSGSDGGGAAPAPTTTSAGGGSSPAAGGGTMVEVKNFAFMPANVTVSVGGKVTWKFDDSTAHTVTADDNSFSSSPMQGGQTFSHTFTTAGTVKYHCSIHPEMIATIVVK</sequence>
<name>A0A4R8BWF4_9ACTN</name>